<dbReference type="GeneID" id="92770075"/>
<name>A0A1B9ULA3_AGRTU</name>
<evidence type="ECO:0000313" key="1">
    <source>
        <dbReference type="EMBL" id="NTC27062.1"/>
    </source>
</evidence>
<organism evidence="1 5">
    <name type="scientific">Agrobacterium tumefaciens</name>
    <dbReference type="NCBI Taxonomy" id="358"/>
    <lineage>
        <taxon>Bacteria</taxon>
        <taxon>Pseudomonadati</taxon>
        <taxon>Pseudomonadota</taxon>
        <taxon>Alphaproteobacteria</taxon>
        <taxon>Hyphomicrobiales</taxon>
        <taxon>Rhizobiaceae</taxon>
        <taxon>Rhizobium/Agrobacterium group</taxon>
        <taxon>Agrobacterium</taxon>
        <taxon>Agrobacterium tumefaciens complex</taxon>
    </lineage>
</organism>
<reference evidence="1" key="2">
    <citation type="journal article" date="2020" name="Science">
        <title>Unexpected conservation and global transmission of agrobacterial virulence plasmids.</title>
        <authorList>
            <person name="Weisberg A.J."/>
            <person name="Davis E.W. 2nd"/>
            <person name="Tabima J."/>
            <person name="Belcher M.S."/>
            <person name="Miller M."/>
            <person name="Kuo C.H."/>
            <person name="Loper J.E."/>
            <person name="Grunwald N.J."/>
            <person name="Putnam M.L."/>
            <person name="Chang J.H."/>
        </authorList>
    </citation>
    <scope>NUCLEOTIDE SEQUENCE</scope>
    <source>
        <strain evidence="1">17-1853-1a</strain>
    </source>
</reference>
<dbReference type="EMBL" id="LXKT01000022">
    <property type="protein sequence ID" value="OCJ35912.1"/>
    <property type="molecule type" value="Genomic_DNA"/>
</dbReference>
<evidence type="ECO:0000313" key="5">
    <source>
        <dbReference type="Proteomes" id="UP000702952"/>
    </source>
</evidence>
<dbReference type="Proteomes" id="UP000663946">
    <property type="component" value="Chromosome 1"/>
</dbReference>
<protein>
    <submittedName>
        <fullName evidence="1">DUF5330 domain-containing protein</fullName>
    </submittedName>
</protein>
<dbReference type="Pfam" id="PF17264">
    <property type="entry name" value="DUF5330"/>
    <property type="match status" value="1"/>
</dbReference>
<proteinExistence type="predicted"/>
<evidence type="ECO:0000313" key="2">
    <source>
        <dbReference type="EMBL" id="OCJ35912.1"/>
    </source>
</evidence>
<gene>
    <name evidence="2" type="ORF">A6U91_09160</name>
    <name evidence="1" type="ORF">G6M46_02685</name>
    <name evidence="3" type="ORF">G6M86_10095</name>
</gene>
<accession>A0A1B9ULA3</accession>
<reference evidence="2 4" key="1">
    <citation type="journal article" date="2016" name="PeerJ">
        <title>Gall-ID: tools for genotyping gall-causing phytopathogenic bacteria.</title>
        <authorList>
            <person name="Davis E.W.II."/>
            <person name="Weisberg A.J."/>
            <person name="Tabima J.F."/>
            <person name="Grunwald N.J."/>
            <person name="Chang J.H."/>
        </authorList>
    </citation>
    <scope>NUCLEOTIDE SEQUENCE [LARGE SCALE GENOMIC DNA]</scope>
    <source>
        <strain evidence="2 4">N2/73</strain>
    </source>
</reference>
<dbReference type="OrthoDB" id="7923950at2"/>
<dbReference type="RefSeq" id="WP_025592804.1">
    <property type="nucleotide sequence ID" value="NC_015183.1"/>
</dbReference>
<dbReference type="AlphaFoldDB" id="A0A1B9ULA3"/>
<reference evidence="3" key="3">
    <citation type="submission" date="2020-02" db="EMBL/GenBank/DDBJ databases">
        <title>Unexpected conservation and global transmission of agrobacterial virulence plasmids.</title>
        <authorList>
            <person name="Weisberg A.J."/>
            <person name="Davis E.W. II"/>
            <person name="Tabima J.R."/>
            <person name="Belcher M.S."/>
            <person name="Miller M."/>
            <person name="Kuo C.-H."/>
            <person name="Loper J.E."/>
            <person name="Grunwald N.J."/>
            <person name="Putnam M.L."/>
            <person name="Chang J.H."/>
        </authorList>
    </citation>
    <scope>NUCLEOTIDE SEQUENCE</scope>
    <source>
        <strain evidence="3">Q15/94</strain>
    </source>
</reference>
<sequence>MWFLIKGTFWFSLVLVALSYFGSSNDPTKEPSAFDIPSAVSAAGEAYRYVSAICIEKPDVCVKGAETFHALGERAKEGAKVAYELLDAQLASGDKTAPAAELASESEKLAAAPAISVEFPGNADMLKTGTIIPLPQKRPTP</sequence>
<dbReference type="EMBL" id="CP049216">
    <property type="protein sequence ID" value="QTG14476.1"/>
    <property type="molecule type" value="Genomic_DNA"/>
</dbReference>
<dbReference type="EMBL" id="JAAMAY010000005">
    <property type="protein sequence ID" value="NTC27062.1"/>
    <property type="molecule type" value="Genomic_DNA"/>
</dbReference>
<evidence type="ECO:0000313" key="4">
    <source>
        <dbReference type="Proteomes" id="UP000093451"/>
    </source>
</evidence>
<dbReference type="InterPro" id="IPR035220">
    <property type="entry name" value="DUF5330"/>
</dbReference>
<dbReference type="Proteomes" id="UP000093451">
    <property type="component" value="Unassembled WGS sequence"/>
</dbReference>
<evidence type="ECO:0000313" key="3">
    <source>
        <dbReference type="EMBL" id="QTG14476.1"/>
    </source>
</evidence>
<dbReference type="Proteomes" id="UP000702952">
    <property type="component" value="Unassembled WGS sequence"/>
</dbReference>